<dbReference type="EMBL" id="KV441509">
    <property type="protein sequence ID" value="OAG13592.1"/>
    <property type="molecule type" value="Genomic_DNA"/>
</dbReference>
<protein>
    <recommendedName>
        <fullName evidence="7">Zn(2)-C6 fungal-type domain-containing protein</fullName>
    </recommendedName>
</protein>
<keyword evidence="4" id="KW-0539">Nucleus</keyword>
<dbReference type="Gene3D" id="4.10.240.10">
    <property type="entry name" value="Zn(2)-C6 fungal-type DNA-binding domain"/>
    <property type="match status" value="1"/>
</dbReference>
<feature type="transmembrane region" description="Helical" evidence="6">
    <location>
        <begin position="591"/>
        <end position="613"/>
    </location>
</feature>
<dbReference type="VEuPathDB" id="FungiDB:CC77DRAFT_1036265"/>
<keyword evidence="6" id="KW-1133">Transmembrane helix</keyword>
<evidence type="ECO:0000256" key="5">
    <source>
        <dbReference type="SAM" id="MobiDB-lite"/>
    </source>
</evidence>
<feature type="region of interest" description="Disordered" evidence="5">
    <location>
        <begin position="1"/>
        <end position="21"/>
    </location>
</feature>
<dbReference type="RefSeq" id="XP_018379013.1">
    <property type="nucleotide sequence ID" value="XM_018526999.1"/>
</dbReference>
<dbReference type="GO" id="GO:0006351">
    <property type="term" value="P:DNA-templated transcription"/>
    <property type="evidence" value="ECO:0007669"/>
    <property type="project" value="InterPro"/>
</dbReference>
<dbReference type="OMA" id="GQITHAM"/>
<keyword evidence="6" id="KW-0812">Transmembrane</keyword>
<evidence type="ECO:0000313" key="8">
    <source>
        <dbReference type="EMBL" id="OAG13592.1"/>
    </source>
</evidence>
<dbReference type="KEGG" id="aalt:CC77DRAFT_1036265"/>
<dbReference type="PROSITE" id="PS50048">
    <property type="entry name" value="ZN2_CY6_FUNGAL_2"/>
    <property type="match status" value="1"/>
</dbReference>
<dbReference type="GO" id="GO:0005634">
    <property type="term" value="C:nucleus"/>
    <property type="evidence" value="ECO:0007669"/>
    <property type="project" value="UniProtKB-SubCell"/>
</dbReference>
<keyword evidence="9" id="KW-1185">Reference proteome</keyword>
<sequence>MDASENTQAGGTDDPGTNRRAAKRHRIMIACTCCRQRKSRCDGVRPKCSACASHNYECTYANTTTLTKNSASTKYIEGLESRLTVLERSLAEVSGKVSRIESLSADDSLPQQQSPETIHITDLQDEDGITVESHDPTDGIGSISFTKEEESGYFGALILIWYSNKTIVRSTTEVLKSISSTASPVSPSAAALQSHVLHVSRPTSPPSRNFGTQSNLVPAGTEPFVLPPENETMQMIETYFSTTGELFPYIDKEAFLQQYHELASSNIRTVRRSWLGLLNMILAMSTSASHGVSSATERTAISDIFFRRTMTLCEKQIRHGTNLEVVQLLLLMSQYLQGSERSIETWNIHGLAVKAAYQLGLHSSDAMQNHSAVEAEIRKRTWFGCVILDRTLSMTMGRPTSIPDSFVKLSLPCSLRSICPSSTILGQNENDDDSTVFYSATITLYKILGEVIEVLYENNLGCEASVNLFGIASSLLQFEQKYIGWQHSLPASFSLIVPGAQLFDGRGELNLRFRLILTLRFLNVRILTHRPMLSKYLELIANPHSDMQQMAILKQIGANSMRICINSAVDVIKLVREVLAPQEPRSHLLGAWWFSLYYTFNASLVIYSALLIIHQMQARQLSLDLDDTGISMDSLNKAIECLSLVDKGSRMTEKCVRYITALAKTLSTIYVPDRALEVDSDNLATNPSTAFSTRQAPINFAPHEISDFYDSTDLHIGMTLDDLIYTSEFNLMPTN</sequence>
<dbReference type="Pfam" id="PF00172">
    <property type="entry name" value="Zn_clus"/>
    <property type="match status" value="1"/>
</dbReference>
<dbReference type="GO" id="GO:0008270">
    <property type="term" value="F:zinc ion binding"/>
    <property type="evidence" value="ECO:0007669"/>
    <property type="project" value="InterPro"/>
</dbReference>
<dbReference type="PANTHER" id="PTHR46910:SF3">
    <property type="entry name" value="HALOTOLERANCE PROTEIN 9-RELATED"/>
    <property type="match status" value="1"/>
</dbReference>
<comment type="subcellular location">
    <subcellularLocation>
        <location evidence="1">Nucleus</location>
    </subcellularLocation>
</comment>
<evidence type="ECO:0000256" key="6">
    <source>
        <dbReference type="SAM" id="Phobius"/>
    </source>
</evidence>
<accession>A0A177D3A6</accession>
<evidence type="ECO:0000256" key="2">
    <source>
        <dbReference type="ARBA" id="ARBA00022723"/>
    </source>
</evidence>
<dbReference type="Pfam" id="PF04082">
    <property type="entry name" value="Fungal_trans"/>
    <property type="match status" value="1"/>
</dbReference>
<keyword evidence="6" id="KW-0472">Membrane</keyword>
<dbReference type="PROSITE" id="PS00463">
    <property type="entry name" value="ZN2_CY6_FUNGAL_1"/>
    <property type="match status" value="1"/>
</dbReference>
<dbReference type="GO" id="GO:0000981">
    <property type="term" value="F:DNA-binding transcription factor activity, RNA polymerase II-specific"/>
    <property type="evidence" value="ECO:0007669"/>
    <property type="project" value="InterPro"/>
</dbReference>
<feature type="compositionally biased region" description="Polar residues" evidence="5">
    <location>
        <begin position="1"/>
        <end position="10"/>
    </location>
</feature>
<dbReference type="InterPro" id="IPR007219">
    <property type="entry name" value="XnlR_reg_dom"/>
</dbReference>
<dbReference type="SMART" id="SM00066">
    <property type="entry name" value="GAL4"/>
    <property type="match status" value="1"/>
</dbReference>
<dbReference type="PANTHER" id="PTHR46910">
    <property type="entry name" value="TRANSCRIPTION FACTOR PDR1"/>
    <property type="match status" value="1"/>
</dbReference>
<gene>
    <name evidence="8" type="ORF">CC77DRAFT_1036265</name>
</gene>
<organism evidence="8 9">
    <name type="scientific">Alternaria alternata</name>
    <name type="common">Alternaria rot fungus</name>
    <name type="synonym">Torula alternata</name>
    <dbReference type="NCBI Taxonomy" id="5599"/>
    <lineage>
        <taxon>Eukaryota</taxon>
        <taxon>Fungi</taxon>
        <taxon>Dikarya</taxon>
        <taxon>Ascomycota</taxon>
        <taxon>Pezizomycotina</taxon>
        <taxon>Dothideomycetes</taxon>
        <taxon>Pleosporomycetidae</taxon>
        <taxon>Pleosporales</taxon>
        <taxon>Pleosporineae</taxon>
        <taxon>Pleosporaceae</taxon>
        <taxon>Alternaria</taxon>
        <taxon>Alternaria sect. Alternaria</taxon>
        <taxon>Alternaria alternata complex</taxon>
    </lineage>
</organism>
<dbReference type="InterPro" id="IPR001138">
    <property type="entry name" value="Zn2Cys6_DnaBD"/>
</dbReference>
<proteinExistence type="predicted"/>
<evidence type="ECO:0000259" key="7">
    <source>
        <dbReference type="PROSITE" id="PS50048"/>
    </source>
</evidence>
<dbReference type="CDD" id="cd00067">
    <property type="entry name" value="GAL4"/>
    <property type="match status" value="1"/>
</dbReference>
<evidence type="ECO:0000256" key="4">
    <source>
        <dbReference type="ARBA" id="ARBA00023242"/>
    </source>
</evidence>
<dbReference type="InterPro" id="IPR050987">
    <property type="entry name" value="AtrR-like"/>
</dbReference>
<name>A0A177D3A6_ALTAL</name>
<dbReference type="GeneID" id="29112593"/>
<evidence type="ECO:0000256" key="3">
    <source>
        <dbReference type="ARBA" id="ARBA00023125"/>
    </source>
</evidence>
<dbReference type="InterPro" id="IPR036864">
    <property type="entry name" value="Zn2-C6_fun-type_DNA-bd_sf"/>
</dbReference>
<evidence type="ECO:0000313" key="9">
    <source>
        <dbReference type="Proteomes" id="UP000077248"/>
    </source>
</evidence>
<feature type="domain" description="Zn(2)-C6 fungal-type" evidence="7">
    <location>
        <begin position="30"/>
        <end position="60"/>
    </location>
</feature>
<reference evidence="8 9" key="1">
    <citation type="submission" date="2016-05" db="EMBL/GenBank/DDBJ databases">
        <title>Comparative analysis of secretome profiles of manganese(II)-oxidizing ascomycete fungi.</title>
        <authorList>
            <consortium name="DOE Joint Genome Institute"/>
            <person name="Zeiner C.A."/>
            <person name="Purvine S.O."/>
            <person name="Zink E.M."/>
            <person name="Wu S."/>
            <person name="Pasa-Tolic L."/>
            <person name="Chaput D.L."/>
            <person name="Haridas S."/>
            <person name="Grigoriev I.V."/>
            <person name="Santelli C.M."/>
            <person name="Hansel C.M."/>
        </authorList>
    </citation>
    <scope>NUCLEOTIDE SEQUENCE [LARGE SCALE GENOMIC DNA]</scope>
    <source>
        <strain evidence="8 9">SRC1lrK2f</strain>
    </source>
</reference>
<evidence type="ECO:0000256" key="1">
    <source>
        <dbReference type="ARBA" id="ARBA00004123"/>
    </source>
</evidence>
<keyword evidence="2" id="KW-0479">Metal-binding</keyword>
<dbReference type="CDD" id="cd12148">
    <property type="entry name" value="fungal_TF_MHR"/>
    <property type="match status" value="1"/>
</dbReference>
<dbReference type="SUPFAM" id="SSF57701">
    <property type="entry name" value="Zn2/Cys6 DNA-binding domain"/>
    <property type="match status" value="1"/>
</dbReference>
<dbReference type="Proteomes" id="UP000077248">
    <property type="component" value="Unassembled WGS sequence"/>
</dbReference>
<keyword evidence="3" id="KW-0238">DNA-binding</keyword>
<dbReference type="SMART" id="SM00906">
    <property type="entry name" value="Fungal_trans"/>
    <property type="match status" value="1"/>
</dbReference>
<dbReference type="AlphaFoldDB" id="A0A177D3A6"/>
<dbReference type="GO" id="GO:0003677">
    <property type="term" value="F:DNA binding"/>
    <property type="evidence" value="ECO:0007669"/>
    <property type="project" value="UniProtKB-KW"/>
</dbReference>